<feature type="compositionally biased region" description="Acidic residues" evidence="1">
    <location>
        <begin position="72"/>
        <end position="85"/>
    </location>
</feature>
<proteinExistence type="predicted"/>
<feature type="signal peptide" evidence="2">
    <location>
        <begin position="1"/>
        <end position="20"/>
    </location>
</feature>
<evidence type="ECO:0000313" key="3">
    <source>
        <dbReference type="EMBL" id="CAL8118260.1"/>
    </source>
</evidence>
<feature type="region of interest" description="Disordered" evidence="1">
    <location>
        <begin position="47"/>
        <end position="85"/>
    </location>
</feature>
<gene>
    <name evidence="3" type="ORF">ODALV1_LOCUS18056</name>
</gene>
<evidence type="ECO:0000313" key="4">
    <source>
        <dbReference type="Proteomes" id="UP001642540"/>
    </source>
</evidence>
<accession>A0ABP1R7D9</accession>
<name>A0ABP1R7D9_9HEXA</name>
<feature type="chain" id="PRO_5047205955" evidence="2">
    <location>
        <begin position="21"/>
        <end position="133"/>
    </location>
</feature>
<dbReference type="Proteomes" id="UP001642540">
    <property type="component" value="Unassembled WGS sequence"/>
</dbReference>
<organism evidence="3 4">
    <name type="scientific">Orchesella dallaii</name>
    <dbReference type="NCBI Taxonomy" id="48710"/>
    <lineage>
        <taxon>Eukaryota</taxon>
        <taxon>Metazoa</taxon>
        <taxon>Ecdysozoa</taxon>
        <taxon>Arthropoda</taxon>
        <taxon>Hexapoda</taxon>
        <taxon>Collembola</taxon>
        <taxon>Entomobryomorpha</taxon>
        <taxon>Entomobryoidea</taxon>
        <taxon>Orchesellidae</taxon>
        <taxon>Orchesellinae</taxon>
        <taxon>Orchesella</taxon>
    </lineage>
</organism>
<evidence type="ECO:0000256" key="1">
    <source>
        <dbReference type="SAM" id="MobiDB-lite"/>
    </source>
</evidence>
<keyword evidence="2" id="KW-0732">Signal</keyword>
<evidence type="ECO:0000256" key="2">
    <source>
        <dbReference type="SAM" id="SignalP"/>
    </source>
</evidence>
<sequence length="133" mass="14906">MNTKIVLVSLSLLMVSQTLSIPTPQNGVEGQKIEKLVMPAMARKAGGSWRAELNPGGTTTPIPPISEAEERSSEDESDSEYWDSNEPECPEYMFYHPRGRNCVPIFCPKVYARNFPRRDPVTGECSMYCMESI</sequence>
<dbReference type="EMBL" id="CAXLJM020000057">
    <property type="protein sequence ID" value="CAL8118260.1"/>
    <property type="molecule type" value="Genomic_DNA"/>
</dbReference>
<keyword evidence="4" id="KW-1185">Reference proteome</keyword>
<protein>
    <submittedName>
        <fullName evidence="3">Uncharacterized protein</fullName>
    </submittedName>
</protein>
<comment type="caution">
    <text evidence="3">The sequence shown here is derived from an EMBL/GenBank/DDBJ whole genome shotgun (WGS) entry which is preliminary data.</text>
</comment>
<reference evidence="3 4" key="1">
    <citation type="submission" date="2024-08" db="EMBL/GenBank/DDBJ databases">
        <authorList>
            <person name="Cucini C."/>
            <person name="Frati F."/>
        </authorList>
    </citation>
    <scope>NUCLEOTIDE SEQUENCE [LARGE SCALE GENOMIC DNA]</scope>
</reference>